<dbReference type="InterPro" id="IPR006487">
    <property type="entry name" value="Phage_lambda_L"/>
</dbReference>
<dbReference type="GO" id="GO:0046718">
    <property type="term" value="P:symbiont entry into host cell"/>
    <property type="evidence" value="ECO:0007669"/>
    <property type="project" value="InterPro"/>
</dbReference>
<protein>
    <submittedName>
        <fullName evidence="1">Lambda-like phage minor tail protein L</fullName>
    </submittedName>
</protein>
<dbReference type="RefSeq" id="WP_092498681.1">
    <property type="nucleotide sequence ID" value="NZ_FOFG01000014.1"/>
</dbReference>
<dbReference type="AlphaFoldDB" id="A0A1H9N274"/>
<dbReference type="OrthoDB" id="5673400at2"/>
<evidence type="ECO:0000313" key="2">
    <source>
        <dbReference type="Proteomes" id="UP000199647"/>
    </source>
</evidence>
<evidence type="ECO:0000313" key="1">
    <source>
        <dbReference type="EMBL" id="SER29921.1"/>
    </source>
</evidence>
<dbReference type="GO" id="GO:0030430">
    <property type="term" value="C:host cell cytoplasm"/>
    <property type="evidence" value="ECO:0007669"/>
    <property type="project" value="InterPro"/>
</dbReference>
<organism evidence="1 2">
    <name type="scientific">Faunimonas pinastri</name>
    <dbReference type="NCBI Taxonomy" id="1855383"/>
    <lineage>
        <taxon>Bacteria</taxon>
        <taxon>Pseudomonadati</taxon>
        <taxon>Pseudomonadota</taxon>
        <taxon>Alphaproteobacteria</taxon>
        <taxon>Hyphomicrobiales</taxon>
        <taxon>Afifellaceae</taxon>
        <taxon>Faunimonas</taxon>
    </lineage>
</organism>
<accession>A0A1H9N274</accession>
<dbReference type="GO" id="GO:0051536">
    <property type="term" value="F:iron-sulfur cluster binding"/>
    <property type="evidence" value="ECO:0007669"/>
    <property type="project" value="InterPro"/>
</dbReference>
<dbReference type="EMBL" id="FOFG01000014">
    <property type="protein sequence ID" value="SER29921.1"/>
    <property type="molecule type" value="Genomic_DNA"/>
</dbReference>
<dbReference type="Proteomes" id="UP000199647">
    <property type="component" value="Unassembled WGS sequence"/>
</dbReference>
<gene>
    <name evidence="1" type="ORF">SAMN05216548_114148</name>
</gene>
<sequence length="238" mass="26630">MSDLLSVAQTPAPGERIALFSLDATDLGGQIYYFCQAAEDAKGVTFGGLYYTPVDVEFTDFETNAQGSLPTPHMKVANSNGVFQSIVNTYGDMLGCTVKRVRTFRRFLDGQEEADPTAYYGPDIFRVERKISENPVYIEWELSASIDQEGKELPGRQVIRDTCLWRYRSYNTKTQSFDYSHAQCPYAQSVYYDALDQVTTDKTKDACSRKISGCKRRFGEDAALPFGGFPGVARVRTS</sequence>
<proteinExistence type="predicted"/>
<keyword evidence="2" id="KW-1185">Reference proteome</keyword>
<reference evidence="1 2" key="1">
    <citation type="submission" date="2016-10" db="EMBL/GenBank/DDBJ databases">
        <authorList>
            <person name="de Groot N.N."/>
        </authorList>
    </citation>
    <scope>NUCLEOTIDE SEQUENCE [LARGE SCALE GENOMIC DNA]</scope>
    <source>
        <strain evidence="1 2">A52C2</strain>
    </source>
</reference>
<dbReference type="Pfam" id="PF05100">
    <property type="entry name" value="Phage_tail_L"/>
    <property type="match status" value="1"/>
</dbReference>
<dbReference type="NCBIfam" id="TIGR01600">
    <property type="entry name" value="phage_tail_L"/>
    <property type="match status" value="1"/>
</dbReference>
<dbReference type="STRING" id="1855383.SAMN05216548_114148"/>
<name>A0A1H9N274_9HYPH</name>